<reference evidence="2 3" key="1">
    <citation type="journal article" date="2013" name="Genome Announc.">
        <title>Draft Genome Sequence of Indibacter alkaliphilus Strain LW1T, Isolated from Lonar Lake, a Haloalkaline Lake in the Buldana District of Maharashtra, India.</title>
        <authorList>
            <person name="Singh A."/>
            <person name="Kumar Jangir P."/>
            <person name="Sharma R."/>
            <person name="Singh A."/>
            <person name="Kumar Pinnaka A."/>
            <person name="Shivaji S."/>
        </authorList>
    </citation>
    <scope>NUCLEOTIDE SEQUENCE [LARGE SCALE GENOMIC DNA]</scope>
    <source>
        <strain evidence="3">CCUG 57479 / KCTC 22604 / LW1</strain>
    </source>
</reference>
<dbReference type="AlphaFoldDB" id="S2E8I5"/>
<keyword evidence="1" id="KW-1133">Transmembrane helix</keyword>
<keyword evidence="1" id="KW-0812">Transmembrane</keyword>
<dbReference type="Proteomes" id="UP000006073">
    <property type="component" value="Unassembled WGS sequence"/>
</dbReference>
<evidence type="ECO:0000313" key="2">
    <source>
        <dbReference type="EMBL" id="EOZ98588.1"/>
    </source>
</evidence>
<comment type="caution">
    <text evidence="2">The sequence shown here is derived from an EMBL/GenBank/DDBJ whole genome shotgun (WGS) entry which is preliminary data.</text>
</comment>
<gene>
    <name evidence="2" type="ORF">A33Q_1242</name>
</gene>
<feature type="transmembrane region" description="Helical" evidence="1">
    <location>
        <begin position="20"/>
        <end position="40"/>
    </location>
</feature>
<name>S2E8I5_INDAL</name>
<protein>
    <submittedName>
        <fullName evidence="2">Uncharacterized protein</fullName>
    </submittedName>
</protein>
<dbReference type="EMBL" id="ALWO02000023">
    <property type="protein sequence ID" value="EOZ98588.1"/>
    <property type="molecule type" value="Genomic_DNA"/>
</dbReference>
<sequence length="60" mass="6441">MIFFPCKKGSSRSDKGSMVLLPAPGGAVMISVLLFCRFNLVCARMSQTGKPEAVGENFKS</sequence>
<accession>S2E8I5</accession>
<organism evidence="2 3">
    <name type="scientific">Indibacter alkaliphilus (strain CCUG 57479 / KCTC 22604 / LW1)</name>
    <dbReference type="NCBI Taxonomy" id="1189612"/>
    <lineage>
        <taxon>Bacteria</taxon>
        <taxon>Pseudomonadati</taxon>
        <taxon>Bacteroidota</taxon>
        <taxon>Cytophagia</taxon>
        <taxon>Cytophagales</taxon>
        <taxon>Cyclobacteriaceae</taxon>
    </lineage>
</organism>
<keyword evidence="3" id="KW-1185">Reference proteome</keyword>
<evidence type="ECO:0000256" key="1">
    <source>
        <dbReference type="SAM" id="Phobius"/>
    </source>
</evidence>
<proteinExistence type="predicted"/>
<keyword evidence="1" id="KW-0472">Membrane</keyword>
<evidence type="ECO:0000313" key="3">
    <source>
        <dbReference type="Proteomes" id="UP000006073"/>
    </source>
</evidence>